<evidence type="ECO:0000313" key="1">
    <source>
        <dbReference type="EMBL" id="SON48953.1"/>
    </source>
</evidence>
<keyword evidence="2" id="KW-1185">Reference proteome</keyword>
<proteinExistence type="predicted"/>
<name>A0A2N8ZAP2_9VIBR</name>
<dbReference type="EMBL" id="LT960611">
    <property type="protein sequence ID" value="SON48953.1"/>
    <property type="molecule type" value="Genomic_DNA"/>
</dbReference>
<sequence>MTVSDGGGDVTPIETIVVNIGDVNLHRISPILLIYNLI</sequence>
<evidence type="ECO:0000313" key="2">
    <source>
        <dbReference type="Proteomes" id="UP000235828"/>
    </source>
</evidence>
<accession>A0A2N8ZAP2</accession>
<reference evidence="1 2" key="1">
    <citation type="submission" date="2017-10" db="EMBL/GenBank/DDBJ databases">
        <authorList>
            <person name="Banno H."/>
            <person name="Chua N.-H."/>
        </authorList>
    </citation>
    <scope>NUCLEOTIDE SEQUENCE [LARGE SCALE GENOMIC DNA]</scope>
    <source>
        <strain evidence="1">Vibrio tapetis CECT4600</strain>
    </source>
</reference>
<organism evidence="1 2">
    <name type="scientific">Vibrio tapetis subsp. tapetis</name>
    <dbReference type="NCBI Taxonomy" id="1671868"/>
    <lineage>
        <taxon>Bacteria</taxon>
        <taxon>Pseudomonadati</taxon>
        <taxon>Pseudomonadota</taxon>
        <taxon>Gammaproteobacteria</taxon>
        <taxon>Vibrionales</taxon>
        <taxon>Vibrionaceae</taxon>
        <taxon>Vibrio</taxon>
    </lineage>
</organism>
<dbReference type="KEGG" id="vta:A0974"/>
<protein>
    <submittedName>
        <fullName evidence="1">Uncharacterized protein</fullName>
    </submittedName>
</protein>
<dbReference type="AlphaFoldDB" id="A0A2N8ZAP2"/>
<dbReference type="Proteomes" id="UP000235828">
    <property type="component" value="Chromosome A"/>
</dbReference>
<gene>
    <name evidence="1" type="ORF">VTAP4600_A0974</name>
</gene>